<dbReference type="EMBL" id="AMQM01007429">
    <property type="status" value="NOT_ANNOTATED_CDS"/>
    <property type="molecule type" value="Genomic_DNA"/>
</dbReference>
<dbReference type="AlphaFoldDB" id="T1FGI4"/>
<dbReference type="KEGG" id="hro:HELRODRAFT_181004"/>
<dbReference type="CTD" id="20207933"/>
<accession>T1FGI4</accession>
<reference evidence="3" key="3">
    <citation type="submission" date="2015-06" db="UniProtKB">
        <authorList>
            <consortium name="EnsemblMetazoa"/>
        </authorList>
    </citation>
    <scope>IDENTIFICATION</scope>
</reference>
<evidence type="ECO:0000313" key="4">
    <source>
        <dbReference type="Proteomes" id="UP000015101"/>
    </source>
</evidence>
<dbReference type="Proteomes" id="UP000015101">
    <property type="component" value="Unassembled WGS sequence"/>
</dbReference>
<dbReference type="HOGENOM" id="CLU_1742548_0_0_1"/>
<sequence>MALPSSSSSSSTSSSPSLSLTQFEGGQLQLQLTNTNYINYFKHGFKARIGAARAPKGAKLCHEDFWPSCTNTSANNDINGAHFETFEEKSISSIDQFKDSVAATNEGSNKEKLQEKSARKFPSTDLTKLKITQKNLFYTTKPATSAMFLG</sequence>
<dbReference type="EnsemblMetazoa" id="HelroT181004">
    <property type="protein sequence ID" value="HelroP181004"/>
    <property type="gene ID" value="HelroG181004"/>
</dbReference>
<protein>
    <submittedName>
        <fullName evidence="2 3">Uncharacterized protein</fullName>
    </submittedName>
</protein>
<dbReference type="GeneID" id="20207933"/>
<dbReference type="InParanoid" id="T1FGI4"/>
<dbReference type="EMBL" id="AMQM01007428">
    <property type="status" value="NOT_ANNOTATED_CDS"/>
    <property type="molecule type" value="Genomic_DNA"/>
</dbReference>
<feature type="region of interest" description="Disordered" evidence="1">
    <location>
        <begin position="1"/>
        <end position="20"/>
    </location>
</feature>
<reference evidence="2 4" key="2">
    <citation type="journal article" date="2013" name="Nature">
        <title>Insights into bilaterian evolution from three spiralian genomes.</title>
        <authorList>
            <person name="Simakov O."/>
            <person name="Marletaz F."/>
            <person name="Cho S.J."/>
            <person name="Edsinger-Gonzales E."/>
            <person name="Havlak P."/>
            <person name="Hellsten U."/>
            <person name="Kuo D.H."/>
            <person name="Larsson T."/>
            <person name="Lv J."/>
            <person name="Arendt D."/>
            <person name="Savage R."/>
            <person name="Osoegawa K."/>
            <person name="de Jong P."/>
            <person name="Grimwood J."/>
            <person name="Chapman J.A."/>
            <person name="Shapiro H."/>
            <person name="Aerts A."/>
            <person name="Otillar R.P."/>
            <person name="Terry A.Y."/>
            <person name="Boore J.L."/>
            <person name="Grigoriev I.V."/>
            <person name="Lindberg D.R."/>
            <person name="Seaver E.C."/>
            <person name="Weisblat D.A."/>
            <person name="Putnam N.H."/>
            <person name="Rokhsar D.S."/>
        </authorList>
    </citation>
    <scope>NUCLEOTIDE SEQUENCE</scope>
</reference>
<evidence type="ECO:0000313" key="2">
    <source>
        <dbReference type="EMBL" id="ESN93460.1"/>
    </source>
</evidence>
<proteinExistence type="predicted"/>
<evidence type="ECO:0000256" key="1">
    <source>
        <dbReference type="SAM" id="MobiDB-lite"/>
    </source>
</evidence>
<gene>
    <name evidence="3" type="primary">20207933</name>
    <name evidence="2" type="ORF">HELRODRAFT_181004</name>
</gene>
<evidence type="ECO:0000313" key="3">
    <source>
        <dbReference type="EnsemblMetazoa" id="HelroP181004"/>
    </source>
</evidence>
<keyword evidence="4" id="KW-1185">Reference proteome</keyword>
<organism evidence="3 4">
    <name type="scientific">Helobdella robusta</name>
    <name type="common">Californian leech</name>
    <dbReference type="NCBI Taxonomy" id="6412"/>
    <lineage>
        <taxon>Eukaryota</taxon>
        <taxon>Metazoa</taxon>
        <taxon>Spiralia</taxon>
        <taxon>Lophotrochozoa</taxon>
        <taxon>Annelida</taxon>
        <taxon>Clitellata</taxon>
        <taxon>Hirudinea</taxon>
        <taxon>Rhynchobdellida</taxon>
        <taxon>Glossiphoniidae</taxon>
        <taxon>Helobdella</taxon>
    </lineage>
</organism>
<name>T1FGI4_HELRO</name>
<dbReference type="RefSeq" id="XP_009028521.1">
    <property type="nucleotide sequence ID" value="XM_009030273.1"/>
</dbReference>
<reference evidence="4" key="1">
    <citation type="submission" date="2012-12" db="EMBL/GenBank/DDBJ databases">
        <authorList>
            <person name="Hellsten U."/>
            <person name="Grimwood J."/>
            <person name="Chapman J.A."/>
            <person name="Shapiro H."/>
            <person name="Aerts A."/>
            <person name="Otillar R.P."/>
            <person name="Terry A.Y."/>
            <person name="Boore J.L."/>
            <person name="Simakov O."/>
            <person name="Marletaz F."/>
            <person name="Cho S.-J."/>
            <person name="Edsinger-Gonzales E."/>
            <person name="Havlak P."/>
            <person name="Kuo D.-H."/>
            <person name="Larsson T."/>
            <person name="Lv J."/>
            <person name="Arendt D."/>
            <person name="Savage R."/>
            <person name="Osoegawa K."/>
            <person name="de Jong P."/>
            <person name="Lindberg D.R."/>
            <person name="Seaver E.C."/>
            <person name="Weisblat D.A."/>
            <person name="Putnam N.H."/>
            <person name="Grigoriev I.V."/>
            <person name="Rokhsar D.S."/>
        </authorList>
    </citation>
    <scope>NUCLEOTIDE SEQUENCE</scope>
</reference>
<dbReference type="EMBL" id="KB097612">
    <property type="protein sequence ID" value="ESN93460.1"/>
    <property type="molecule type" value="Genomic_DNA"/>
</dbReference>